<keyword evidence="14" id="KW-1185">Reference proteome</keyword>
<evidence type="ECO:0000256" key="10">
    <source>
        <dbReference type="ARBA" id="ARBA00034269"/>
    </source>
</evidence>
<dbReference type="AlphaFoldDB" id="A0A6I4VME7"/>
<gene>
    <name evidence="12 13" type="primary">corA</name>
    <name evidence="13" type="ORF">GSM42_03550</name>
</gene>
<evidence type="ECO:0000256" key="8">
    <source>
        <dbReference type="ARBA" id="ARBA00023065"/>
    </source>
</evidence>
<dbReference type="InterPro" id="IPR045861">
    <property type="entry name" value="CorA_cytoplasmic_dom"/>
</dbReference>
<evidence type="ECO:0000256" key="6">
    <source>
        <dbReference type="ARBA" id="ARBA00022842"/>
    </source>
</evidence>
<dbReference type="PANTHER" id="PTHR46494:SF1">
    <property type="entry name" value="CORA FAMILY METAL ION TRANSPORTER (EUROFUNG)"/>
    <property type="match status" value="1"/>
</dbReference>
<dbReference type="PANTHER" id="PTHR46494">
    <property type="entry name" value="CORA FAMILY METAL ION TRANSPORTER (EUROFUNG)"/>
    <property type="match status" value="1"/>
</dbReference>
<dbReference type="SUPFAM" id="SSF143865">
    <property type="entry name" value="CorA soluble domain-like"/>
    <property type="match status" value="1"/>
</dbReference>
<keyword evidence="7 12" id="KW-1133">Transmembrane helix</keyword>
<evidence type="ECO:0000313" key="14">
    <source>
        <dbReference type="Proteomes" id="UP000430692"/>
    </source>
</evidence>
<dbReference type="NCBIfam" id="TIGR00383">
    <property type="entry name" value="corA"/>
    <property type="match status" value="1"/>
</dbReference>
<dbReference type="InterPro" id="IPR002523">
    <property type="entry name" value="MgTranspt_CorA/ZnTranspt_ZntB"/>
</dbReference>
<dbReference type="Proteomes" id="UP000430692">
    <property type="component" value="Unassembled WGS sequence"/>
</dbReference>
<proteinExistence type="inferred from homology"/>
<comment type="similarity">
    <text evidence="2 12">Belongs to the CorA metal ion transporter (MIT) (TC 1.A.35) family.</text>
</comment>
<dbReference type="Pfam" id="PF01544">
    <property type="entry name" value="CorA"/>
    <property type="match status" value="1"/>
</dbReference>
<dbReference type="Gene3D" id="3.30.460.20">
    <property type="entry name" value="CorA soluble domain-like"/>
    <property type="match status" value="1"/>
</dbReference>
<comment type="subcellular location">
    <subcellularLocation>
        <location evidence="1">Cell membrane</location>
        <topology evidence="1">Multi-pass membrane protein</topology>
    </subcellularLocation>
    <subcellularLocation>
        <location evidence="12">Membrane</location>
        <topology evidence="12">Multi-pass membrane protein</topology>
    </subcellularLocation>
</comment>
<evidence type="ECO:0000256" key="12">
    <source>
        <dbReference type="RuleBase" id="RU362010"/>
    </source>
</evidence>
<dbReference type="GO" id="GO:0005886">
    <property type="term" value="C:plasma membrane"/>
    <property type="evidence" value="ECO:0007669"/>
    <property type="project" value="UniProtKB-SubCell"/>
</dbReference>
<dbReference type="CDD" id="cd12831">
    <property type="entry name" value="TmCorA-like_u2"/>
    <property type="match status" value="1"/>
</dbReference>
<dbReference type="GO" id="GO:0000287">
    <property type="term" value="F:magnesium ion binding"/>
    <property type="evidence" value="ECO:0007669"/>
    <property type="project" value="TreeGrafter"/>
</dbReference>
<dbReference type="SUPFAM" id="SSF144083">
    <property type="entry name" value="Magnesium transport protein CorA, transmembrane region"/>
    <property type="match status" value="1"/>
</dbReference>
<evidence type="ECO:0000256" key="4">
    <source>
        <dbReference type="ARBA" id="ARBA00022475"/>
    </source>
</evidence>
<evidence type="ECO:0000313" key="13">
    <source>
        <dbReference type="EMBL" id="MXQ52819.1"/>
    </source>
</evidence>
<dbReference type="GO" id="GO:0015095">
    <property type="term" value="F:magnesium ion transmembrane transporter activity"/>
    <property type="evidence" value="ECO:0007669"/>
    <property type="project" value="UniProtKB-UniRule"/>
</dbReference>
<sequence length="320" mass="38431">MIRILAYSKSGELHEDLPLNEIKQKRSELAWYWVDFNKPTKKEAEELYQMGFHELAIQDCLHLQQRTKLDDYEDYHFFVLNAIDQKNLRPKEIDIFQHQQYVVTFHYKEQPEIDAVWDCMKKDSNAQSLGSRYICYKIMDKVADSFFPLAEKLEDRITAIGVRPEVTGRMQKQMNELFHIRRSLLRLRHVIWPFRDLVFRITQSEHLSGKGEERRYYMDVYDYLLKLSTMIDSSRDMTSDIRDNHISLNSNRMNSIMMTLTVITTIFMPLTFIAGIYGMNFEYMPELKWHYGYFFVLGCMFAISIGMFLWFKHKGWFFKE</sequence>
<dbReference type="GO" id="GO:0050897">
    <property type="term" value="F:cobalt ion binding"/>
    <property type="evidence" value="ECO:0007669"/>
    <property type="project" value="TreeGrafter"/>
</dbReference>
<protein>
    <recommendedName>
        <fullName evidence="12">Magnesium transport protein CorA</fullName>
    </recommendedName>
</protein>
<keyword evidence="5 12" id="KW-0812">Transmembrane</keyword>
<accession>A0A6I4VME7</accession>
<dbReference type="InterPro" id="IPR004488">
    <property type="entry name" value="Mg/Co-transport_prot_CorA"/>
</dbReference>
<dbReference type="InterPro" id="IPR045863">
    <property type="entry name" value="CorA_TM1_TM2"/>
</dbReference>
<evidence type="ECO:0000256" key="3">
    <source>
        <dbReference type="ARBA" id="ARBA00022448"/>
    </source>
</evidence>
<reference evidence="13 14" key="1">
    <citation type="submission" date="2019-12" db="EMBL/GenBank/DDBJ databases">
        <title>Whole-genome analyses of novel actinobacteria.</title>
        <authorList>
            <person name="Sahin N."/>
            <person name="Saygin H."/>
        </authorList>
    </citation>
    <scope>NUCLEOTIDE SEQUENCE [LARGE SCALE GENOMIC DNA]</scope>
    <source>
        <strain evidence="13 14">KC615</strain>
    </source>
</reference>
<keyword evidence="4 12" id="KW-1003">Cell membrane</keyword>
<evidence type="ECO:0000256" key="9">
    <source>
        <dbReference type="ARBA" id="ARBA00023136"/>
    </source>
</evidence>
<evidence type="ECO:0000256" key="11">
    <source>
        <dbReference type="ARBA" id="ARBA00045497"/>
    </source>
</evidence>
<dbReference type="EMBL" id="WUUL01000002">
    <property type="protein sequence ID" value="MXQ52819.1"/>
    <property type="molecule type" value="Genomic_DNA"/>
</dbReference>
<evidence type="ECO:0000256" key="2">
    <source>
        <dbReference type="ARBA" id="ARBA00009765"/>
    </source>
</evidence>
<comment type="caution">
    <text evidence="13">The sequence shown here is derived from an EMBL/GenBank/DDBJ whole genome shotgun (WGS) entry which is preliminary data.</text>
</comment>
<dbReference type="FunFam" id="1.20.58.340:FF:000004">
    <property type="entry name" value="Magnesium transport protein CorA"/>
    <property type="match status" value="1"/>
</dbReference>
<evidence type="ECO:0000256" key="1">
    <source>
        <dbReference type="ARBA" id="ARBA00004651"/>
    </source>
</evidence>
<organism evidence="13 14">
    <name type="scientific">Shimazuella alba</name>
    <dbReference type="NCBI Taxonomy" id="2690964"/>
    <lineage>
        <taxon>Bacteria</taxon>
        <taxon>Bacillati</taxon>
        <taxon>Bacillota</taxon>
        <taxon>Bacilli</taxon>
        <taxon>Bacillales</taxon>
        <taxon>Thermoactinomycetaceae</taxon>
        <taxon>Shimazuella</taxon>
    </lineage>
</organism>
<evidence type="ECO:0000256" key="5">
    <source>
        <dbReference type="ARBA" id="ARBA00022692"/>
    </source>
</evidence>
<name>A0A6I4VME7_9BACL</name>
<feature type="transmembrane region" description="Helical" evidence="12">
    <location>
        <begin position="291"/>
        <end position="311"/>
    </location>
</feature>
<keyword evidence="6 12" id="KW-0460">Magnesium</keyword>
<dbReference type="RefSeq" id="WP_160800102.1">
    <property type="nucleotide sequence ID" value="NZ_WUUL01000002.1"/>
</dbReference>
<keyword evidence="9 12" id="KW-0472">Membrane</keyword>
<dbReference type="GO" id="GO:0015087">
    <property type="term" value="F:cobalt ion transmembrane transporter activity"/>
    <property type="evidence" value="ECO:0007669"/>
    <property type="project" value="UniProtKB-UniRule"/>
</dbReference>
<keyword evidence="3 12" id="KW-0813">Transport</keyword>
<comment type="catalytic activity">
    <reaction evidence="10">
        <text>Mg(2+)(in) = Mg(2+)(out)</text>
        <dbReference type="Rhea" id="RHEA:29827"/>
        <dbReference type="ChEBI" id="CHEBI:18420"/>
    </reaction>
</comment>
<keyword evidence="8 12" id="KW-0406">Ion transport</keyword>
<dbReference type="Gene3D" id="1.20.58.340">
    <property type="entry name" value="Magnesium transport protein CorA, transmembrane region"/>
    <property type="match status" value="2"/>
</dbReference>
<feature type="transmembrane region" description="Helical" evidence="12">
    <location>
        <begin position="256"/>
        <end position="279"/>
    </location>
</feature>
<evidence type="ECO:0000256" key="7">
    <source>
        <dbReference type="ARBA" id="ARBA00022989"/>
    </source>
</evidence>
<comment type="function">
    <text evidence="11">Mediates influx of magnesium ions. Alternates between open and closed states. Activated by low cytoplasmic Mg(2+) levels. Inactive when cytoplasmic Mg(2+) levels are high.</text>
</comment>